<comment type="caution">
    <text evidence="1">The sequence shown here is derived from an EMBL/GenBank/DDBJ whole genome shotgun (WGS) entry which is preliminary data.</text>
</comment>
<sequence>MITKKINLYVVLSIIVLVASGCTLKAEEKVLEDVEIAAEKIFKQEKSISPNKELKSISVYLPVDFTVTEESTSNVILEKGDQTFILFYNPLEDSKSELNYEAASAADNIVLLESLEDDDRFGYISVLELKDDRYELQLGIGGVKITTRTSMGNLENDAENMMEIVSSIDDN</sequence>
<reference evidence="1 2" key="1">
    <citation type="submission" date="2021-01" db="EMBL/GenBank/DDBJ databases">
        <title>Genomic Encyclopedia of Type Strains, Phase IV (KMG-IV): sequencing the most valuable type-strain genomes for metagenomic binning, comparative biology and taxonomic classification.</title>
        <authorList>
            <person name="Goeker M."/>
        </authorList>
    </citation>
    <scope>NUCLEOTIDE SEQUENCE [LARGE SCALE GENOMIC DNA]</scope>
    <source>
        <strain evidence="1 2">DSM 23711</strain>
    </source>
</reference>
<evidence type="ECO:0000313" key="1">
    <source>
        <dbReference type="EMBL" id="MBM7572830.1"/>
    </source>
</evidence>
<name>A0ABS2N3V8_9BACI</name>
<accession>A0ABS2N3V8</accession>
<dbReference type="Proteomes" id="UP001296943">
    <property type="component" value="Unassembled WGS sequence"/>
</dbReference>
<dbReference type="EMBL" id="JAFBDR010000022">
    <property type="protein sequence ID" value="MBM7572830.1"/>
    <property type="molecule type" value="Genomic_DNA"/>
</dbReference>
<dbReference type="RefSeq" id="WP_204501497.1">
    <property type="nucleotide sequence ID" value="NZ_JAFBDR010000022.1"/>
</dbReference>
<proteinExistence type="predicted"/>
<keyword evidence="2" id="KW-1185">Reference proteome</keyword>
<protein>
    <recommendedName>
        <fullName evidence="3">DUF4367 domain-containing protein</fullName>
    </recommendedName>
</protein>
<organism evidence="1 2">
    <name type="scientific">Aquibacillus albus</name>
    <dbReference type="NCBI Taxonomy" id="1168171"/>
    <lineage>
        <taxon>Bacteria</taxon>
        <taxon>Bacillati</taxon>
        <taxon>Bacillota</taxon>
        <taxon>Bacilli</taxon>
        <taxon>Bacillales</taxon>
        <taxon>Bacillaceae</taxon>
        <taxon>Aquibacillus</taxon>
    </lineage>
</organism>
<evidence type="ECO:0008006" key="3">
    <source>
        <dbReference type="Google" id="ProtNLM"/>
    </source>
</evidence>
<evidence type="ECO:0000313" key="2">
    <source>
        <dbReference type="Proteomes" id="UP001296943"/>
    </source>
</evidence>
<dbReference type="PROSITE" id="PS51257">
    <property type="entry name" value="PROKAR_LIPOPROTEIN"/>
    <property type="match status" value="1"/>
</dbReference>
<gene>
    <name evidence="1" type="ORF">JOC48_003361</name>
</gene>